<organism evidence="2 3">
    <name type="scientific">Cervus elaphus hippelaphus</name>
    <name type="common">European red deer</name>
    <dbReference type="NCBI Taxonomy" id="46360"/>
    <lineage>
        <taxon>Eukaryota</taxon>
        <taxon>Metazoa</taxon>
        <taxon>Chordata</taxon>
        <taxon>Craniata</taxon>
        <taxon>Vertebrata</taxon>
        <taxon>Euteleostomi</taxon>
        <taxon>Mammalia</taxon>
        <taxon>Eutheria</taxon>
        <taxon>Laurasiatheria</taxon>
        <taxon>Artiodactyla</taxon>
        <taxon>Ruminantia</taxon>
        <taxon>Pecora</taxon>
        <taxon>Cervidae</taxon>
        <taxon>Cervinae</taxon>
        <taxon>Cervus</taxon>
    </lineage>
</organism>
<dbReference type="Proteomes" id="UP000242450">
    <property type="component" value="Chromosome 8"/>
</dbReference>
<feature type="compositionally biased region" description="Basic and acidic residues" evidence="1">
    <location>
        <begin position="21"/>
        <end position="46"/>
    </location>
</feature>
<dbReference type="EMBL" id="MKHE01000008">
    <property type="protein sequence ID" value="OWK12620.1"/>
    <property type="molecule type" value="Genomic_DNA"/>
</dbReference>
<dbReference type="OrthoDB" id="18018at2759"/>
<protein>
    <submittedName>
        <fullName evidence="2">Uncharacterized protein</fullName>
    </submittedName>
</protein>
<evidence type="ECO:0000313" key="3">
    <source>
        <dbReference type="Proteomes" id="UP000242450"/>
    </source>
</evidence>
<evidence type="ECO:0000313" key="2">
    <source>
        <dbReference type="EMBL" id="OWK12620.1"/>
    </source>
</evidence>
<evidence type="ECO:0000256" key="1">
    <source>
        <dbReference type="SAM" id="MobiDB-lite"/>
    </source>
</evidence>
<keyword evidence="3" id="KW-1185">Reference proteome</keyword>
<accession>A0A212D2Z9</accession>
<reference evidence="2 3" key="1">
    <citation type="journal article" date="2018" name="Mol. Genet. Genomics">
        <title>The red deer Cervus elaphus genome CerEla1.0: sequencing, annotating, genes, and chromosomes.</title>
        <authorList>
            <person name="Bana N.A."/>
            <person name="Nyiri A."/>
            <person name="Nagy J."/>
            <person name="Frank K."/>
            <person name="Nagy T."/>
            <person name="Steger V."/>
            <person name="Schiller M."/>
            <person name="Lakatos P."/>
            <person name="Sugar L."/>
            <person name="Horn P."/>
            <person name="Barta E."/>
            <person name="Orosz L."/>
        </authorList>
    </citation>
    <scope>NUCLEOTIDE SEQUENCE [LARGE SCALE GENOMIC DNA]</scope>
    <source>
        <strain evidence="2">Hungarian</strain>
    </source>
</reference>
<dbReference type="AlphaFoldDB" id="A0A212D2Z9"/>
<gene>
    <name evidence="2" type="ORF">Celaphus_00014917</name>
</gene>
<proteinExistence type="predicted"/>
<sequence>MRSEGSSARGRKLALQKNVKKQSDSVKGNRRDDGLPAAAPKERDSEIMQQKQKKAKEKKKEPRATQLWALLPVSYREERRQVLQEEEQDVGVLAGDSDCLRISPDHIQFT</sequence>
<feature type="region of interest" description="Disordered" evidence="1">
    <location>
        <begin position="1"/>
        <end position="64"/>
    </location>
</feature>
<name>A0A212D2Z9_CEREH</name>
<feature type="compositionally biased region" description="Basic residues" evidence="1">
    <location>
        <begin position="9"/>
        <end position="20"/>
    </location>
</feature>
<comment type="caution">
    <text evidence="2">The sequence shown here is derived from an EMBL/GenBank/DDBJ whole genome shotgun (WGS) entry which is preliminary data.</text>
</comment>